<protein>
    <recommendedName>
        <fullName evidence="3 5">Regulatory protein RecX</fullName>
    </recommendedName>
</protein>
<dbReference type="eggNOG" id="COG2137">
    <property type="taxonomic scope" value="Bacteria"/>
</dbReference>
<evidence type="ECO:0000256" key="3">
    <source>
        <dbReference type="ARBA" id="ARBA00018111"/>
    </source>
</evidence>
<dbReference type="InterPro" id="IPR003783">
    <property type="entry name" value="Regulatory_RecX"/>
</dbReference>
<dbReference type="PANTHER" id="PTHR33602:SF1">
    <property type="entry name" value="REGULATORY PROTEIN RECX FAMILY PROTEIN"/>
    <property type="match status" value="1"/>
</dbReference>
<feature type="domain" description="RecX second three-helical" evidence="6">
    <location>
        <begin position="51"/>
        <end position="90"/>
    </location>
</feature>
<feature type="domain" description="RecX first three-helical" evidence="8">
    <location>
        <begin position="5"/>
        <end position="41"/>
    </location>
</feature>
<gene>
    <name evidence="5 9" type="primary">recX</name>
    <name evidence="9" type="ordered locus">HS_1304</name>
</gene>
<comment type="function">
    <text evidence="5">Modulates RecA activity.</text>
</comment>
<evidence type="ECO:0000259" key="6">
    <source>
        <dbReference type="Pfam" id="PF02631"/>
    </source>
</evidence>
<evidence type="ECO:0000259" key="7">
    <source>
        <dbReference type="Pfam" id="PF21981"/>
    </source>
</evidence>
<dbReference type="Gene3D" id="1.10.10.10">
    <property type="entry name" value="Winged helix-like DNA-binding domain superfamily/Winged helix DNA-binding domain"/>
    <property type="match status" value="3"/>
</dbReference>
<feature type="domain" description="RecX third three-helical" evidence="7">
    <location>
        <begin position="101"/>
        <end position="139"/>
    </location>
</feature>
<evidence type="ECO:0000256" key="2">
    <source>
        <dbReference type="ARBA" id="ARBA00009695"/>
    </source>
</evidence>
<dbReference type="Pfam" id="PF02631">
    <property type="entry name" value="RecX_HTH2"/>
    <property type="match status" value="1"/>
</dbReference>
<dbReference type="Pfam" id="PF21982">
    <property type="entry name" value="RecX_HTH1"/>
    <property type="match status" value="1"/>
</dbReference>
<dbReference type="Pfam" id="PF21981">
    <property type="entry name" value="RecX_HTH3"/>
    <property type="match status" value="1"/>
</dbReference>
<dbReference type="HAMAP" id="MF_01114">
    <property type="entry name" value="RecX"/>
    <property type="match status" value="1"/>
</dbReference>
<evidence type="ECO:0000256" key="1">
    <source>
        <dbReference type="ARBA" id="ARBA00004496"/>
    </source>
</evidence>
<dbReference type="PANTHER" id="PTHR33602">
    <property type="entry name" value="REGULATORY PROTEIN RECX FAMILY PROTEIN"/>
    <property type="match status" value="1"/>
</dbReference>
<comment type="similarity">
    <text evidence="2 5">Belongs to the RecX family.</text>
</comment>
<dbReference type="EMBL" id="CP000436">
    <property type="protein sequence ID" value="ABI25579.1"/>
    <property type="molecule type" value="Genomic_DNA"/>
</dbReference>
<dbReference type="GO" id="GO:0005737">
    <property type="term" value="C:cytoplasm"/>
    <property type="evidence" value="ECO:0007669"/>
    <property type="project" value="UniProtKB-SubCell"/>
</dbReference>
<evidence type="ECO:0000259" key="8">
    <source>
        <dbReference type="Pfam" id="PF21982"/>
    </source>
</evidence>
<evidence type="ECO:0000256" key="4">
    <source>
        <dbReference type="ARBA" id="ARBA00022490"/>
    </source>
</evidence>
<evidence type="ECO:0000256" key="5">
    <source>
        <dbReference type="HAMAP-Rule" id="MF_01114"/>
    </source>
</evidence>
<dbReference type="InterPro" id="IPR053926">
    <property type="entry name" value="RecX_HTH_1st"/>
</dbReference>
<dbReference type="KEGG" id="hso:HS_1304"/>
<keyword evidence="4 5" id="KW-0963">Cytoplasm</keyword>
<dbReference type="InterPro" id="IPR053925">
    <property type="entry name" value="RecX_HTH_3rd"/>
</dbReference>
<evidence type="ECO:0000313" key="9">
    <source>
        <dbReference type="EMBL" id="ABI25579.1"/>
    </source>
</evidence>
<dbReference type="HOGENOM" id="CLU_066607_3_2_6"/>
<dbReference type="NCBIfam" id="NF001057">
    <property type="entry name" value="PRK00117.3-3"/>
    <property type="match status" value="1"/>
</dbReference>
<proteinExistence type="inferred from homology"/>
<dbReference type="InterPro" id="IPR053924">
    <property type="entry name" value="RecX_HTH_2nd"/>
</dbReference>
<name>Q0I4S9_HISS1</name>
<organism evidence="9">
    <name type="scientific">Histophilus somni (strain 129Pt)</name>
    <name type="common">Haemophilus somnus</name>
    <dbReference type="NCBI Taxonomy" id="205914"/>
    <lineage>
        <taxon>Bacteria</taxon>
        <taxon>Pseudomonadati</taxon>
        <taxon>Pseudomonadota</taxon>
        <taxon>Gammaproteobacteria</taxon>
        <taxon>Pasteurellales</taxon>
        <taxon>Pasteurellaceae</taxon>
        <taxon>Histophilus</taxon>
    </lineage>
</organism>
<reference evidence="9" key="1">
    <citation type="submission" date="2006-08" db="EMBL/GenBank/DDBJ databases">
        <title>Complete genome sequence of Haemophilus somnus 129PT.</title>
        <authorList>
            <person name="Copeland A."/>
            <person name="Lucas S."/>
            <person name="Lapidus A."/>
            <person name="Barry K."/>
            <person name="Glavina del Rio T."/>
            <person name="Hammon N."/>
            <person name="Dalin E."/>
            <person name="Tice H."/>
            <person name="Pitluck S."/>
            <person name="Brettin T.S."/>
            <person name="Bruce D."/>
            <person name="Challacombe J.F."/>
            <person name="Chertkov O."/>
            <person name="Detter J.C."/>
            <person name="Gilna P."/>
            <person name="Han S."/>
            <person name="Misra M."/>
            <person name="Tapia R."/>
            <person name="Thayer N.N."/>
            <person name="Xie G."/>
            <person name="Inzana T.J."/>
            <person name="Duncan A.J."/>
            <person name="Siddaramppa S."/>
            <person name="Richardson P."/>
        </authorList>
    </citation>
    <scope>NUCLEOTIDE SEQUENCE</scope>
    <source>
        <strain evidence="9">129PT</strain>
    </source>
</reference>
<dbReference type="InterPro" id="IPR036388">
    <property type="entry name" value="WH-like_DNA-bd_sf"/>
</dbReference>
<sequence>MSSLALSYVIGLLARREYSEFELRCKMQEKRFTEQEITQTLTLCQQKNWQNDKRFAENYLYYRAKRGYGLQRIRQELYQLKGIPAELINEIEQESEIDWNEIVLQVLNKKFPYYRDKLDSRAKQKIWRYMLSHGFSHDDFANYVTTGKDNYSLD</sequence>
<accession>Q0I4S9</accession>
<comment type="subcellular location">
    <subcellularLocation>
        <location evidence="1 5">Cytoplasm</location>
    </subcellularLocation>
</comment>
<dbReference type="GO" id="GO:0006282">
    <property type="term" value="P:regulation of DNA repair"/>
    <property type="evidence" value="ECO:0007669"/>
    <property type="project" value="UniProtKB-UniRule"/>
</dbReference>
<dbReference type="AlphaFoldDB" id="Q0I4S9"/>